<organism evidence="1 2">
    <name type="scientific">Halogeometricum rufum</name>
    <dbReference type="NCBI Taxonomy" id="553469"/>
    <lineage>
        <taxon>Archaea</taxon>
        <taxon>Methanobacteriati</taxon>
        <taxon>Methanobacteriota</taxon>
        <taxon>Stenosarchaea group</taxon>
        <taxon>Halobacteria</taxon>
        <taxon>Halobacteriales</taxon>
        <taxon>Haloferacaceae</taxon>
        <taxon>Halogeometricum</taxon>
    </lineage>
</organism>
<proteinExistence type="predicted"/>
<dbReference type="OrthoDB" id="288110at2157"/>
<dbReference type="SUPFAM" id="SSF50475">
    <property type="entry name" value="FMN-binding split barrel"/>
    <property type="match status" value="1"/>
</dbReference>
<protein>
    <recommendedName>
        <fullName evidence="3">Pyridoxamine 5'-phosphate oxidase</fullName>
    </recommendedName>
</protein>
<dbReference type="AlphaFoldDB" id="A0A1I6ISK8"/>
<evidence type="ECO:0000313" key="2">
    <source>
        <dbReference type="Proteomes" id="UP000198531"/>
    </source>
</evidence>
<evidence type="ECO:0000313" key="1">
    <source>
        <dbReference type="EMBL" id="SFR69718.1"/>
    </source>
</evidence>
<dbReference type="Gene3D" id="2.30.110.10">
    <property type="entry name" value="Electron Transport, Fmn-binding Protein, Chain A"/>
    <property type="match status" value="1"/>
</dbReference>
<dbReference type="Proteomes" id="UP000198531">
    <property type="component" value="Unassembled WGS sequence"/>
</dbReference>
<dbReference type="InterPro" id="IPR012349">
    <property type="entry name" value="Split_barrel_FMN-bd"/>
</dbReference>
<dbReference type="Pfam" id="PF12900">
    <property type="entry name" value="Pyridox_ox_2"/>
    <property type="match status" value="1"/>
</dbReference>
<reference evidence="2" key="1">
    <citation type="submission" date="2016-10" db="EMBL/GenBank/DDBJ databases">
        <authorList>
            <person name="Varghese N."/>
            <person name="Submissions S."/>
        </authorList>
    </citation>
    <scope>NUCLEOTIDE SEQUENCE [LARGE SCALE GENOMIC DNA]</scope>
    <source>
        <strain evidence="2">CGMCC 1.7736</strain>
    </source>
</reference>
<dbReference type="InterPro" id="IPR024747">
    <property type="entry name" value="Pyridox_Oxase-rel"/>
</dbReference>
<name>A0A1I6ISK8_9EURY</name>
<dbReference type="RefSeq" id="WP_089810336.1">
    <property type="nucleotide sequence ID" value="NZ_FOYT01000004.1"/>
</dbReference>
<keyword evidence="2" id="KW-1185">Reference proteome</keyword>
<evidence type="ECO:0008006" key="3">
    <source>
        <dbReference type="Google" id="ProtNLM"/>
    </source>
</evidence>
<gene>
    <name evidence="1" type="ORF">SAMN04487947_3669</name>
</gene>
<accession>A0A1I6ISK8</accession>
<dbReference type="EMBL" id="FOYT01000004">
    <property type="protein sequence ID" value="SFR69718.1"/>
    <property type="molecule type" value="Genomic_DNA"/>
</dbReference>
<sequence length="146" mass="16517">MDHIQFVYTFGMEESEVEERLRSEVAGVLSLADDGTAYGVPVHHYYDGESLYFRLGDDDHSKKLSFVETTTEASFVLFGVEEPESWSVLVAGTLRRLTGEEREAFDAAEINEDFGPFRVFDEAVDEVELELFEMEISSVTGRQTGR</sequence>